<dbReference type="VEuPathDB" id="FungiDB:CPAG_05244"/>
<dbReference type="AlphaFoldDB" id="A0A0J6F7G1"/>
<reference evidence="1 2" key="1">
    <citation type="submission" date="2007-06" db="EMBL/GenBank/DDBJ databases">
        <title>The Genome Sequence of Coccidioides posadasii RMSCC_3488.</title>
        <authorList>
            <consortium name="Coccidioides Genome Resources Consortium"/>
            <consortium name="The Broad Institute Genome Sequencing Platform"/>
            <person name="Henn M.R."/>
            <person name="Sykes S."/>
            <person name="Young S."/>
            <person name="Jaffe D."/>
            <person name="Berlin A."/>
            <person name="Alvarez P."/>
            <person name="Butler J."/>
            <person name="Gnerre S."/>
            <person name="Grabherr M."/>
            <person name="Mauceli E."/>
            <person name="Brockman W."/>
            <person name="Kodira C."/>
            <person name="Alvarado L."/>
            <person name="Zeng Q."/>
            <person name="Crawford M."/>
            <person name="Antoine C."/>
            <person name="Devon K."/>
            <person name="Galgiani J."/>
            <person name="Orsborn K."/>
            <person name="Lewis M.L."/>
            <person name="Nusbaum C."/>
            <person name="Galagan J."/>
            <person name="Birren B."/>
        </authorList>
    </citation>
    <scope>NUCLEOTIDE SEQUENCE [LARGE SCALE GENOMIC DNA]</scope>
    <source>
        <strain evidence="1 2">RMSCC 3488</strain>
    </source>
</reference>
<dbReference type="Proteomes" id="UP000054567">
    <property type="component" value="Unassembled WGS sequence"/>
</dbReference>
<gene>
    <name evidence="1" type="ORF">CPAG_05244</name>
</gene>
<reference evidence="2" key="3">
    <citation type="journal article" date="2010" name="Genome Res.">
        <title>Population genomic sequencing of Coccidioides fungi reveals recent hybridization and transposon control.</title>
        <authorList>
            <person name="Neafsey D.E."/>
            <person name="Barker B.M."/>
            <person name="Sharpton T.J."/>
            <person name="Stajich J.E."/>
            <person name="Park D.J."/>
            <person name="Whiston E."/>
            <person name="Hung C.-Y."/>
            <person name="McMahan C."/>
            <person name="White J."/>
            <person name="Sykes S."/>
            <person name="Heiman D."/>
            <person name="Young S."/>
            <person name="Zeng Q."/>
            <person name="Abouelleil A."/>
            <person name="Aftuck L."/>
            <person name="Bessette D."/>
            <person name="Brown A."/>
            <person name="FitzGerald M."/>
            <person name="Lui A."/>
            <person name="Macdonald J.P."/>
            <person name="Priest M."/>
            <person name="Orbach M.J."/>
            <person name="Galgiani J.N."/>
            <person name="Kirkland T.N."/>
            <person name="Cole G.T."/>
            <person name="Birren B.W."/>
            <person name="Henn M.R."/>
            <person name="Taylor J.W."/>
            <person name="Rounsley S.D."/>
        </authorList>
    </citation>
    <scope>NUCLEOTIDE SEQUENCE [LARGE SCALE GENOMIC DNA]</scope>
    <source>
        <strain evidence="2">RMSCC 3488</strain>
    </source>
</reference>
<evidence type="ECO:0000313" key="1">
    <source>
        <dbReference type="EMBL" id="KMM68921.1"/>
    </source>
</evidence>
<organism evidence="1 2">
    <name type="scientific">Coccidioides posadasii RMSCC 3488</name>
    <dbReference type="NCBI Taxonomy" id="454284"/>
    <lineage>
        <taxon>Eukaryota</taxon>
        <taxon>Fungi</taxon>
        <taxon>Dikarya</taxon>
        <taxon>Ascomycota</taxon>
        <taxon>Pezizomycotina</taxon>
        <taxon>Eurotiomycetes</taxon>
        <taxon>Eurotiomycetidae</taxon>
        <taxon>Onygenales</taxon>
        <taxon>Onygenaceae</taxon>
        <taxon>Coccidioides</taxon>
    </lineage>
</organism>
<reference evidence="2" key="2">
    <citation type="journal article" date="2009" name="Genome Res.">
        <title>Comparative genomic analyses of the human fungal pathogens Coccidioides and their relatives.</title>
        <authorList>
            <person name="Sharpton T.J."/>
            <person name="Stajich J.E."/>
            <person name="Rounsley S.D."/>
            <person name="Gardner M.J."/>
            <person name="Wortman J.R."/>
            <person name="Jordar V.S."/>
            <person name="Maiti R."/>
            <person name="Kodira C.D."/>
            <person name="Neafsey D.E."/>
            <person name="Zeng Q."/>
            <person name="Hung C.-Y."/>
            <person name="McMahan C."/>
            <person name="Muszewska A."/>
            <person name="Grynberg M."/>
            <person name="Mandel M.A."/>
            <person name="Kellner E.M."/>
            <person name="Barker B.M."/>
            <person name="Galgiani J.N."/>
            <person name="Orbach M.J."/>
            <person name="Kirkland T.N."/>
            <person name="Cole G.T."/>
            <person name="Henn M.R."/>
            <person name="Birren B.W."/>
            <person name="Taylor J.W."/>
        </authorList>
    </citation>
    <scope>NUCLEOTIDE SEQUENCE [LARGE SCALE GENOMIC DNA]</scope>
    <source>
        <strain evidence="2">RMSCC 3488</strain>
    </source>
</reference>
<evidence type="ECO:0000313" key="2">
    <source>
        <dbReference type="Proteomes" id="UP000054567"/>
    </source>
</evidence>
<accession>A0A0J6F7G1</accession>
<name>A0A0J6F7G1_COCPO</name>
<sequence>MSSTDIKSSDMLSKASELILKNTITEYEILLENIYNLNKTGFTMELCTTTKIITNIKQSSYSLIIINSLKIFQKTED</sequence>
<protein>
    <submittedName>
        <fullName evidence="1">Uncharacterized protein</fullName>
    </submittedName>
</protein>
<proteinExistence type="predicted"/>
<dbReference type="EMBL" id="DS268111">
    <property type="protein sequence ID" value="KMM68921.1"/>
    <property type="molecule type" value="Genomic_DNA"/>
</dbReference>